<protein>
    <submittedName>
        <fullName evidence="1">Uncharacterized protein</fullName>
    </submittedName>
</protein>
<evidence type="ECO:0000313" key="1">
    <source>
        <dbReference type="EMBL" id="VEB57561.1"/>
    </source>
</evidence>
<evidence type="ECO:0000313" key="2">
    <source>
        <dbReference type="Proteomes" id="UP000269208"/>
    </source>
</evidence>
<sequence length="78" mass="9046">MEIDSRFDIKVGNAITISKQESLVIFYVFSNTFQTTHQSIEESPVSNQCDIPWFNTFMVNFPYGFQPYGMLHLTCGRK</sequence>
<gene>
    <name evidence="1" type="ORF">NCTC6754_04952</name>
</gene>
<organism evidence="1 2">
    <name type="scientific">Salmonella enterica I</name>
    <dbReference type="NCBI Taxonomy" id="59201"/>
    <lineage>
        <taxon>Bacteria</taxon>
        <taxon>Pseudomonadati</taxon>
        <taxon>Pseudomonadota</taxon>
        <taxon>Gammaproteobacteria</taxon>
        <taxon>Enterobacterales</taxon>
        <taxon>Enterobacteriaceae</taxon>
        <taxon>Salmonella</taxon>
    </lineage>
</organism>
<accession>A0A3S4LWY9</accession>
<name>A0A3S4LWY9_SALET</name>
<dbReference type="Proteomes" id="UP000269208">
    <property type="component" value="Chromosome"/>
</dbReference>
<dbReference type="AlphaFoldDB" id="A0A3S4LWY9"/>
<reference evidence="1 2" key="1">
    <citation type="submission" date="2018-12" db="EMBL/GenBank/DDBJ databases">
        <authorList>
            <consortium name="Pathogen Informatics"/>
        </authorList>
    </citation>
    <scope>NUCLEOTIDE SEQUENCE [LARGE SCALE GENOMIC DNA]</scope>
    <source>
        <strain evidence="1 2">NCTC6754</strain>
    </source>
</reference>
<dbReference type="EMBL" id="LR134190">
    <property type="protein sequence ID" value="VEB57561.1"/>
    <property type="molecule type" value="Genomic_DNA"/>
</dbReference>
<proteinExistence type="predicted"/>